<comment type="caution">
    <text evidence="1">The sequence shown here is derived from an EMBL/GenBank/DDBJ whole genome shotgun (WGS) entry which is preliminary data.</text>
</comment>
<dbReference type="EMBL" id="VLLG01000002">
    <property type="protein sequence ID" value="TWI90998.1"/>
    <property type="molecule type" value="Genomic_DNA"/>
</dbReference>
<dbReference type="AlphaFoldDB" id="A0A562TCJ1"/>
<gene>
    <name evidence="1" type="ORF">LX66_0359</name>
</gene>
<name>A0A562TCJ1_CHIJA</name>
<dbReference type="Proteomes" id="UP000316778">
    <property type="component" value="Unassembled WGS sequence"/>
</dbReference>
<dbReference type="RefSeq" id="WP_145710174.1">
    <property type="nucleotide sequence ID" value="NZ_BAAAFY010000001.1"/>
</dbReference>
<reference evidence="1 2" key="1">
    <citation type="journal article" date="2013" name="Stand. Genomic Sci.">
        <title>Genomic Encyclopedia of Type Strains, Phase I: The one thousand microbial genomes (KMG-I) project.</title>
        <authorList>
            <person name="Kyrpides N.C."/>
            <person name="Woyke T."/>
            <person name="Eisen J.A."/>
            <person name="Garrity G."/>
            <person name="Lilburn T.G."/>
            <person name="Beck B.J."/>
            <person name="Whitman W.B."/>
            <person name="Hugenholtz P."/>
            <person name="Klenk H.P."/>
        </authorList>
    </citation>
    <scope>NUCLEOTIDE SEQUENCE [LARGE SCALE GENOMIC DNA]</scope>
    <source>
        <strain evidence="1 2">DSM 13484</strain>
    </source>
</reference>
<accession>A0A562TCJ1</accession>
<protein>
    <submittedName>
        <fullName evidence="1">Uncharacterized protein</fullName>
    </submittedName>
</protein>
<sequence length="168" mass="19595">MPNRTIRLLYRKVIDAGSRKRWERHLLSDSYAEFLLQAQYFNQEKKYRTFGELLAYAPGAEKLHFLVTPAITGHLQHLNGKVPDILNNLGQHFLPFRNFRFEIIHSDTRDETKHQVAINFLSEPLTWYDTIGNQLLVGLNGEQAVDDMRPTEMFAMQPFLSIHSLKEP</sequence>
<evidence type="ECO:0000313" key="1">
    <source>
        <dbReference type="EMBL" id="TWI90998.1"/>
    </source>
</evidence>
<dbReference type="OrthoDB" id="793934at2"/>
<organism evidence="1 2">
    <name type="scientific">Chitinophaga japonensis</name>
    <name type="common">Flexibacter japonensis</name>
    <dbReference type="NCBI Taxonomy" id="104662"/>
    <lineage>
        <taxon>Bacteria</taxon>
        <taxon>Pseudomonadati</taxon>
        <taxon>Bacteroidota</taxon>
        <taxon>Chitinophagia</taxon>
        <taxon>Chitinophagales</taxon>
        <taxon>Chitinophagaceae</taxon>
        <taxon>Chitinophaga</taxon>
    </lineage>
</organism>
<evidence type="ECO:0000313" key="2">
    <source>
        <dbReference type="Proteomes" id="UP000316778"/>
    </source>
</evidence>
<proteinExistence type="predicted"/>
<keyword evidence="2" id="KW-1185">Reference proteome</keyword>